<evidence type="ECO:0000313" key="3">
    <source>
        <dbReference type="Proteomes" id="UP000594638"/>
    </source>
</evidence>
<reference evidence="2 3" key="1">
    <citation type="submission" date="2019-12" db="EMBL/GenBank/DDBJ databases">
        <authorList>
            <person name="Alioto T."/>
            <person name="Alioto T."/>
            <person name="Gomez Garrido J."/>
        </authorList>
    </citation>
    <scope>NUCLEOTIDE SEQUENCE [LARGE SCALE GENOMIC DNA]</scope>
</reference>
<dbReference type="EMBL" id="CACTIH010000347">
    <property type="protein sequence ID" value="CAA2959812.1"/>
    <property type="molecule type" value="Genomic_DNA"/>
</dbReference>
<dbReference type="Gramene" id="OE9A028814T1">
    <property type="protein sequence ID" value="OE9A028814C1"/>
    <property type="gene ID" value="OE9A028814"/>
</dbReference>
<evidence type="ECO:0000256" key="1">
    <source>
        <dbReference type="SAM" id="MobiDB-lite"/>
    </source>
</evidence>
<organism evidence="2 3">
    <name type="scientific">Olea europaea subsp. europaea</name>
    <dbReference type="NCBI Taxonomy" id="158383"/>
    <lineage>
        <taxon>Eukaryota</taxon>
        <taxon>Viridiplantae</taxon>
        <taxon>Streptophyta</taxon>
        <taxon>Embryophyta</taxon>
        <taxon>Tracheophyta</taxon>
        <taxon>Spermatophyta</taxon>
        <taxon>Magnoliopsida</taxon>
        <taxon>eudicotyledons</taxon>
        <taxon>Gunneridae</taxon>
        <taxon>Pentapetalae</taxon>
        <taxon>asterids</taxon>
        <taxon>lamiids</taxon>
        <taxon>Lamiales</taxon>
        <taxon>Oleaceae</taxon>
        <taxon>Oleeae</taxon>
        <taxon>Olea</taxon>
    </lineage>
</organism>
<dbReference type="AlphaFoldDB" id="A0A8S0Q5D2"/>
<accession>A0A8S0Q5D2</accession>
<keyword evidence="3" id="KW-1185">Reference proteome</keyword>
<dbReference type="Proteomes" id="UP000594638">
    <property type="component" value="Unassembled WGS sequence"/>
</dbReference>
<gene>
    <name evidence="2" type="ORF">OLEA9_A028814</name>
</gene>
<feature type="compositionally biased region" description="Low complexity" evidence="1">
    <location>
        <begin position="68"/>
        <end position="78"/>
    </location>
</feature>
<evidence type="ECO:0000313" key="2">
    <source>
        <dbReference type="EMBL" id="CAA2959812.1"/>
    </source>
</evidence>
<proteinExistence type="predicted"/>
<protein>
    <submittedName>
        <fullName evidence="2">Uncharacterized protein</fullName>
    </submittedName>
</protein>
<name>A0A8S0Q5D2_OLEEU</name>
<sequence>MATTTTLSTTAKNYHLHCHLHHRCTNANTITYTTMATEIIDCDGARGKTRNSINKFDNGSALRSLLKTTPSTSTVPKSQHSQIEDGEREEGDMILGFAIVAQKRRTAIGGGARERKKRVE</sequence>
<feature type="region of interest" description="Disordered" evidence="1">
    <location>
        <begin position="68"/>
        <end position="89"/>
    </location>
</feature>
<comment type="caution">
    <text evidence="2">The sequence shown here is derived from an EMBL/GenBank/DDBJ whole genome shotgun (WGS) entry which is preliminary data.</text>
</comment>